<reference evidence="1 2" key="1">
    <citation type="submission" date="2021-06" db="EMBL/GenBank/DDBJ databases">
        <authorList>
            <person name="Palmer J.M."/>
        </authorList>
    </citation>
    <scope>NUCLEOTIDE SEQUENCE [LARGE SCALE GENOMIC DNA]</scope>
    <source>
        <strain evidence="1 2">CL_MEX2019</strain>
        <tissue evidence="1">Muscle</tissue>
    </source>
</reference>
<name>A0ABU7F065_9TELE</name>
<proteinExistence type="predicted"/>
<dbReference type="EMBL" id="JAHUTJ010073977">
    <property type="protein sequence ID" value="MED6292812.1"/>
    <property type="molecule type" value="Genomic_DNA"/>
</dbReference>
<evidence type="ECO:0000313" key="1">
    <source>
        <dbReference type="EMBL" id="MED6292812.1"/>
    </source>
</evidence>
<evidence type="ECO:0000313" key="2">
    <source>
        <dbReference type="Proteomes" id="UP001352852"/>
    </source>
</evidence>
<gene>
    <name evidence="1" type="ORF">CHARACLAT_004381</name>
</gene>
<comment type="caution">
    <text evidence="1">The sequence shown here is derived from an EMBL/GenBank/DDBJ whole genome shotgun (WGS) entry which is preliminary data.</text>
</comment>
<organism evidence="1 2">
    <name type="scientific">Characodon lateralis</name>
    <dbReference type="NCBI Taxonomy" id="208331"/>
    <lineage>
        <taxon>Eukaryota</taxon>
        <taxon>Metazoa</taxon>
        <taxon>Chordata</taxon>
        <taxon>Craniata</taxon>
        <taxon>Vertebrata</taxon>
        <taxon>Euteleostomi</taxon>
        <taxon>Actinopterygii</taxon>
        <taxon>Neopterygii</taxon>
        <taxon>Teleostei</taxon>
        <taxon>Neoteleostei</taxon>
        <taxon>Acanthomorphata</taxon>
        <taxon>Ovalentaria</taxon>
        <taxon>Atherinomorphae</taxon>
        <taxon>Cyprinodontiformes</taxon>
        <taxon>Goodeidae</taxon>
        <taxon>Characodon</taxon>
    </lineage>
</organism>
<keyword evidence="2" id="KW-1185">Reference proteome</keyword>
<sequence>MTKGEALCVLKKARMLSSFPNSLHHCSHLCFISISQDIQAPQPSPDGKLSEDTLRPASRWRGRSGMLDGLVFRTPCHITDVSEAPHLQRLSSLALLHCTEISTETTTLQKWVVSPVYSTAAAVSCTFSGLD</sequence>
<dbReference type="Proteomes" id="UP001352852">
    <property type="component" value="Unassembled WGS sequence"/>
</dbReference>
<accession>A0ABU7F065</accession>
<protein>
    <submittedName>
        <fullName evidence="1">Uncharacterized protein</fullName>
    </submittedName>
</protein>